<dbReference type="NCBIfam" id="NF009067">
    <property type="entry name" value="PRK12402.1"/>
    <property type="match status" value="1"/>
</dbReference>
<dbReference type="SMART" id="SM00382">
    <property type="entry name" value="AAA"/>
    <property type="match status" value="1"/>
</dbReference>
<dbReference type="Pfam" id="PF21960">
    <property type="entry name" value="RCF1-5-like_lid"/>
    <property type="match status" value="1"/>
</dbReference>
<comment type="caution">
    <text evidence="8">The sequence shown here is derived from an EMBL/GenBank/DDBJ whole genome shotgun (WGS) entry which is preliminary data.</text>
</comment>
<dbReference type="SUPFAM" id="SSF52540">
    <property type="entry name" value="P-loop containing nucleoside triphosphate hydrolases"/>
    <property type="match status" value="1"/>
</dbReference>
<keyword evidence="9" id="KW-1185">Reference proteome</keyword>
<dbReference type="InterPro" id="IPR050238">
    <property type="entry name" value="DNA_Rep/Repair_Clamp_Loader"/>
</dbReference>
<feature type="domain" description="AAA+ ATPase" evidence="7">
    <location>
        <begin position="32"/>
        <end position="181"/>
    </location>
</feature>
<gene>
    <name evidence="8" type="ORF">ACFQEY_14175</name>
</gene>
<accession>A0ABD5UL53</accession>
<dbReference type="Gene3D" id="3.40.50.300">
    <property type="entry name" value="P-loop containing nucleotide triphosphate hydrolases"/>
    <property type="match status" value="1"/>
</dbReference>
<evidence type="ECO:0000259" key="7">
    <source>
        <dbReference type="SMART" id="SM00382"/>
    </source>
</evidence>
<dbReference type="GO" id="GO:0005524">
    <property type="term" value="F:ATP binding"/>
    <property type="evidence" value="ECO:0007669"/>
    <property type="project" value="UniProtKB-KW"/>
</dbReference>
<dbReference type="Pfam" id="PF13177">
    <property type="entry name" value="DNA_pol3_delta2"/>
    <property type="match status" value="1"/>
</dbReference>
<organism evidence="8 9">
    <name type="scientific">Halorubrum trueperi</name>
    <dbReference type="NCBI Taxonomy" id="2004704"/>
    <lineage>
        <taxon>Archaea</taxon>
        <taxon>Methanobacteriati</taxon>
        <taxon>Methanobacteriota</taxon>
        <taxon>Stenosarchaea group</taxon>
        <taxon>Halobacteria</taxon>
        <taxon>Halobacteriales</taxon>
        <taxon>Haloferacaceae</taxon>
        <taxon>Halorubrum</taxon>
    </lineage>
</organism>
<dbReference type="Gene3D" id="1.20.272.10">
    <property type="match status" value="1"/>
</dbReference>
<keyword evidence="3" id="KW-0235">DNA replication</keyword>
<evidence type="ECO:0000313" key="9">
    <source>
        <dbReference type="Proteomes" id="UP001596333"/>
    </source>
</evidence>
<dbReference type="CDD" id="cd18140">
    <property type="entry name" value="HLD_clamp_RFC"/>
    <property type="match status" value="1"/>
</dbReference>
<evidence type="ECO:0000256" key="2">
    <source>
        <dbReference type="ARBA" id="ARBA00014164"/>
    </source>
</evidence>
<evidence type="ECO:0000256" key="4">
    <source>
        <dbReference type="ARBA" id="ARBA00022741"/>
    </source>
</evidence>
<reference evidence="8 9" key="1">
    <citation type="journal article" date="2019" name="Int. J. Syst. Evol. Microbiol.">
        <title>The Global Catalogue of Microorganisms (GCM) 10K type strain sequencing project: providing services to taxonomists for standard genome sequencing and annotation.</title>
        <authorList>
            <consortium name="The Broad Institute Genomics Platform"/>
            <consortium name="The Broad Institute Genome Sequencing Center for Infectious Disease"/>
            <person name="Wu L."/>
            <person name="Ma J."/>
        </authorList>
    </citation>
    <scope>NUCLEOTIDE SEQUENCE [LARGE SCALE GENOMIC DNA]</scope>
    <source>
        <strain evidence="8 9">Y73</strain>
    </source>
</reference>
<name>A0ABD5UL53_9EURY</name>
<dbReference type="Pfam" id="PF08542">
    <property type="entry name" value="Rep_fac_C"/>
    <property type="match status" value="1"/>
</dbReference>
<proteinExistence type="inferred from homology"/>
<dbReference type="AlphaFoldDB" id="A0ABD5UL53"/>
<dbReference type="GO" id="GO:0006260">
    <property type="term" value="P:DNA replication"/>
    <property type="evidence" value="ECO:0007669"/>
    <property type="project" value="UniProtKB-KW"/>
</dbReference>
<protein>
    <recommendedName>
        <fullName evidence="2">Replication factor C small subunit</fullName>
    </recommendedName>
    <alternativeName>
        <fullName evidence="6">Clamp loader small subunit</fullName>
    </alternativeName>
</protein>
<comment type="similarity">
    <text evidence="1">Belongs to the activator 1 small subunits family. RfcS subfamily.</text>
</comment>
<evidence type="ECO:0000256" key="6">
    <source>
        <dbReference type="ARBA" id="ARBA00031749"/>
    </source>
</evidence>
<dbReference type="InterPro" id="IPR027417">
    <property type="entry name" value="P-loop_NTPase"/>
</dbReference>
<dbReference type="Proteomes" id="UP001596333">
    <property type="component" value="Unassembled WGS sequence"/>
</dbReference>
<dbReference type="InterPro" id="IPR013748">
    <property type="entry name" value="Rep_factorC_C"/>
</dbReference>
<dbReference type="PANTHER" id="PTHR11669">
    <property type="entry name" value="REPLICATION FACTOR C / DNA POLYMERASE III GAMMA-TAU SUBUNIT"/>
    <property type="match status" value="1"/>
</dbReference>
<dbReference type="EMBL" id="JBHSXI010000016">
    <property type="protein sequence ID" value="MFC6890147.1"/>
    <property type="molecule type" value="Genomic_DNA"/>
</dbReference>
<evidence type="ECO:0000256" key="1">
    <source>
        <dbReference type="ARBA" id="ARBA00009668"/>
    </source>
</evidence>
<evidence type="ECO:0000256" key="3">
    <source>
        <dbReference type="ARBA" id="ARBA00022705"/>
    </source>
</evidence>
<dbReference type="InterPro" id="IPR008921">
    <property type="entry name" value="DNA_pol3_clamp-load_cplx_C"/>
</dbReference>
<dbReference type="InterPro" id="IPR047854">
    <property type="entry name" value="RFC_lid"/>
</dbReference>
<dbReference type="CDD" id="cd00009">
    <property type="entry name" value="AAA"/>
    <property type="match status" value="1"/>
</dbReference>
<evidence type="ECO:0000313" key="8">
    <source>
        <dbReference type="EMBL" id="MFC6890147.1"/>
    </source>
</evidence>
<keyword evidence="4" id="KW-0547">Nucleotide-binding</keyword>
<dbReference type="Gene3D" id="1.10.8.60">
    <property type="match status" value="1"/>
</dbReference>
<evidence type="ECO:0000256" key="5">
    <source>
        <dbReference type="ARBA" id="ARBA00022840"/>
    </source>
</evidence>
<dbReference type="RefSeq" id="WP_379769723.1">
    <property type="nucleotide sequence ID" value="NZ_JBHSXI010000016.1"/>
</dbReference>
<dbReference type="SUPFAM" id="SSF48019">
    <property type="entry name" value="post-AAA+ oligomerization domain-like"/>
    <property type="match status" value="1"/>
</dbReference>
<dbReference type="PANTHER" id="PTHR11669:SF20">
    <property type="entry name" value="REPLICATION FACTOR C SUBUNIT 4"/>
    <property type="match status" value="1"/>
</dbReference>
<dbReference type="InterPro" id="IPR003593">
    <property type="entry name" value="AAA+_ATPase"/>
</dbReference>
<sequence length="349" mass="38441">MEGPLWIDTHAPELDEIRQDDARERLERAVDEPMNLVVQGPPGVGKTAATRALTRVAHEDPESDMIEINVADFFGRTKKEIRTDPRFEGFLAGRSRMAKRDMINRVLKESASYAPMSGEYKTILLDNAEAIREDFQQALRRVMEQHHRTTQFVIATRQPSKLIAPIRSRCFPVRLRSPTTDETIDVLETICEREGVDYDADGLEFVASAAGGDLREAILSAQATAVEGGEITMGAAYETLGEVGDDDAIRGALADARAGDFKESRSTLDDLLDEGGYGGEELLRETLRVARAGSAYDGDDLARLHVLAGEADLDLVDGLDDRIHLTHLLAAWAAGRTELRPSLREPTEA</sequence>
<keyword evidence="5" id="KW-0067">ATP-binding</keyword>